<sequence length="113" mass="13057">MTPTLRLSQFLTKENLVTLNPNNNHSPMNQPTSFIVWNISGINNDKFRRNFKEIIRNHNPNMIALLETKMSDHLSLKNEFGFDDYLEIPAHERSGGIVLLWLANWLPLPTSVN</sequence>
<dbReference type="InterPro" id="IPR036691">
    <property type="entry name" value="Endo/exonu/phosph_ase_sf"/>
</dbReference>
<keyword evidence="2" id="KW-1185">Reference proteome</keyword>
<evidence type="ECO:0000313" key="2">
    <source>
        <dbReference type="Proteomes" id="UP000823775"/>
    </source>
</evidence>
<dbReference type="SUPFAM" id="SSF56219">
    <property type="entry name" value="DNase I-like"/>
    <property type="match status" value="1"/>
</dbReference>
<protein>
    <submittedName>
        <fullName evidence="1">Uncharacterized protein</fullName>
    </submittedName>
</protein>
<organism evidence="1 2">
    <name type="scientific">Datura stramonium</name>
    <name type="common">Jimsonweed</name>
    <name type="synonym">Common thornapple</name>
    <dbReference type="NCBI Taxonomy" id="4076"/>
    <lineage>
        <taxon>Eukaryota</taxon>
        <taxon>Viridiplantae</taxon>
        <taxon>Streptophyta</taxon>
        <taxon>Embryophyta</taxon>
        <taxon>Tracheophyta</taxon>
        <taxon>Spermatophyta</taxon>
        <taxon>Magnoliopsida</taxon>
        <taxon>eudicotyledons</taxon>
        <taxon>Gunneridae</taxon>
        <taxon>Pentapetalae</taxon>
        <taxon>asterids</taxon>
        <taxon>lamiids</taxon>
        <taxon>Solanales</taxon>
        <taxon>Solanaceae</taxon>
        <taxon>Solanoideae</taxon>
        <taxon>Datureae</taxon>
        <taxon>Datura</taxon>
    </lineage>
</organism>
<name>A0ABS8T8D8_DATST</name>
<dbReference type="PANTHER" id="PTHR35218:SF9">
    <property type="entry name" value="ENDONUCLEASE_EXONUCLEASE_PHOSPHATASE DOMAIN-CONTAINING PROTEIN"/>
    <property type="match status" value="1"/>
</dbReference>
<evidence type="ECO:0000313" key="1">
    <source>
        <dbReference type="EMBL" id="MCD7466854.1"/>
    </source>
</evidence>
<proteinExistence type="predicted"/>
<dbReference type="Proteomes" id="UP000823775">
    <property type="component" value="Unassembled WGS sequence"/>
</dbReference>
<comment type="caution">
    <text evidence="1">The sequence shown here is derived from an EMBL/GenBank/DDBJ whole genome shotgun (WGS) entry which is preliminary data.</text>
</comment>
<dbReference type="EMBL" id="JACEIK010001178">
    <property type="protein sequence ID" value="MCD7466854.1"/>
    <property type="molecule type" value="Genomic_DNA"/>
</dbReference>
<gene>
    <name evidence="1" type="ORF">HAX54_003897</name>
</gene>
<dbReference type="Gene3D" id="3.60.10.10">
    <property type="entry name" value="Endonuclease/exonuclease/phosphatase"/>
    <property type="match status" value="1"/>
</dbReference>
<accession>A0ABS8T8D8</accession>
<dbReference type="PANTHER" id="PTHR35218">
    <property type="entry name" value="RNASE H DOMAIN-CONTAINING PROTEIN"/>
    <property type="match status" value="1"/>
</dbReference>
<reference evidence="1 2" key="1">
    <citation type="journal article" date="2021" name="BMC Genomics">
        <title>Datura genome reveals duplications of psychoactive alkaloid biosynthetic genes and high mutation rate following tissue culture.</title>
        <authorList>
            <person name="Rajewski A."/>
            <person name="Carter-House D."/>
            <person name="Stajich J."/>
            <person name="Litt A."/>
        </authorList>
    </citation>
    <scope>NUCLEOTIDE SEQUENCE [LARGE SCALE GENOMIC DNA]</scope>
    <source>
        <strain evidence="1">AR-01</strain>
    </source>
</reference>